<dbReference type="PANTHER" id="PTHR47219">
    <property type="entry name" value="RAB GTPASE-ACTIVATING PROTEIN 1-LIKE"/>
    <property type="match status" value="1"/>
</dbReference>
<dbReference type="InParanoid" id="B3S2V3"/>
<sequence length="338" mass="39171">MSDDDSDRDDSIDSEQMKTDRYGFQGGSQLENCSDDTVVGRVGMRRERKWVSMTNDLKSWKRWMRWRHKKVIERCRKGIPSSVRGKAWQFLSGSYEIQKKHEGEFDKLLSQKVDESVMRDIKKDIGRAFPYHEMFSKNGGPGQRELLRILQAYSVHNPSIGYCQAMAPIGALLLMHMTTEDAFWCFVTVCEKYLSGFFSPGLEAIQLEGQVFYALLQRHAPADKLNIEPLMFMTEWYMCAFARTLPWSLVLRVWDLLFIENVKIIHKVAIATIKLTFDSKEKLDSSSSMHDTLRRLKNLPAEIFVNNALLREANDISITDKDLEREYKAIQNSETTIN</sequence>
<evidence type="ECO:0000259" key="3">
    <source>
        <dbReference type="PROSITE" id="PS50086"/>
    </source>
</evidence>
<dbReference type="RefSeq" id="XP_002114721.1">
    <property type="nucleotide sequence ID" value="XM_002114685.1"/>
</dbReference>
<dbReference type="KEGG" id="tad:TRIADDRAFT_58493"/>
<evidence type="ECO:0000313" key="4">
    <source>
        <dbReference type="EMBL" id="EDV22855.1"/>
    </source>
</evidence>
<name>B3S2V3_TRIAD</name>
<dbReference type="Gene3D" id="1.10.472.80">
    <property type="entry name" value="Ypt/Rab-GAP domain of gyp1p, domain 3"/>
    <property type="match status" value="1"/>
</dbReference>
<dbReference type="GO" id="GO:0042147">
    <property type="term" value="P:retrograde transport, endosome to Golgi"/>
    <property type="evidence" value="ECO:0000318"/>
    <property type="project" value="GO_Central"/>
</dbReference>
<reference evidence="4 5" key="1">
    <citation type="journal article" date="2008" name="Nature">
        <title>The Trichoplax genome and the nature of placozoans.</title>
        <authorList>
            <person name="Srivastava M."/>
            <person name="Begovic E."/>
            <person name="Chapman J."/>
            <person name="Putnam N.H."/>
            <person name="Hellsten U."/>
            <person name="Kawashima T."/>
            <person name="Kuo A."/>
            <person name="Mitros T."/>
            <person name="Salamov A."/>
            <person name="Carpenter M.L."/>
            <person name="Signorovitch A.Y."/>
            <person name="Moreno M.A."/>
            <person name="Kamm K."/>
            <person name="Grimwood J."/>
            <person name="Schmutz J."/>
            <person name="Shapiro H."/>
            <person name="Grigoriev I.V."/>
            <person name="Buss L.W."/>
            <person name="Schierwater B."/>
            <person name="Dellaporta S.L."/>
            <person name="Rokhsar D.S."/>
        </authorList>
    </citation>
    <scope>NUCLEOTIDE SEQUENCE [LARGE SCALE GENOMIC DNA]</scope>
    <source>
        <strain evidence="4 5">Grell-BS-1999</strain>
    </source>
</reference>
<dbReference type="OrthoDB" id="159449at2759"/>
<dbReference type="GO" id="GO:0005096">
    <property type="term" value="F:GTPase activator activity"/>
    <property type="evidence" value="ECO:0000318"/>
    <property type="project" value="GO_Central"/>
</dbReference>
<dbReference type="STRING" id="10228.B3S2V3"/>
<dbReference type="Proteomes" id="UP000009022">
    <property type="component" value="Unassembled WGS sequence"/>
</dbReference>
<dbReference type="GeneID" id="6755933"/>
<keyword evidence="5" id="KW-1185">Reference proteome</keyword>
<dbReference type="Gene3D" id="1.10.10.750">
    <property type="entry name" value="Ypt/Rab-GAP domain of gyp1p, domain 1"/>
    <property type="match status" value="1"/>
</dbReference>
<dbReference type="OMA" id="QICHKYL"/>
<dbReference type="GO" id="GO:0005829">
    <property type="term" value="C:cytosol"/>
    <property type="evidence" value="ECO:0007669"/>
    <property type="project" value="GOC"/>
</dbReference>
<dbReference type="PANTHER" id="PTHR47219:SF4">
    <property type="entry name" value="TBC1 DOMAIN FAMILY MEMBER 10A"/>
    <property type="match status" value="1"/>
</dbReference>
<dbReference type="PROSITE" id="PS50086">
    <property type="entry name" value="TBC_RABGAP"/>
    <property type="match status" value="1"/>
</dbReference>
<dbReference type="SUPFAM" id="SSF47923">
    <property type="entry name" value="Ypt/Rab-GAP domain of gyp1p"/>
    <property type="match status" value="2"/>
</dbReference>
<dbReference type="GO" id="GO:0005886">
    <property type="term" value="C:plasma membrane"/>
    <property type="evidence" value="ECO:0007669"/>
    <property type="project" value="UniProtKB-ARBA"/>
</dbReference>
<dbReference type="AlphaFoldDB" id="B3S2V3"/>
<dbReference type="Gene3D" id="1.10.8.270">
    <property type="entry name" value="putative rabgap domain of human tbc1 domain family member 14 like domains"/>
    <property type="match status" value="1"/>
</dbReference>
<dbReference type="InterPro" id="IPR050302">
    <property type="entry name" value="Rab_GAP_TBC_domain"/>
</dbReference>
<feature type="region of interest" description="Disordered" evidence="2">
    <location>
        <begin position="1"/>
        <end position="30"/>
    </location>
</feature>
<dbReference type="FunCoup" id="B3S2V3">
    <property type="interactions" value="1867"/>
</dbReference>
<dbReference type="FunFam" id="1.10.10.750:FF:000001">
    <property type="entry name" value="TBC1 domain family member 10A"/>
    <property type="match status" value="1"/>
</dbReference>
<evidence type="ECO:0000256" key="1">
    <source>
        <dbReference type="ARBA" id="ARBA00022468"/>
    </source>
</evidence>
<gene>
    <name evidence="4" type="ORF">TRIADDRAFT_58493</name>
</gene>
<organism evidence="4 5">
    <name type="scientific">Trichoplax adhaerens</name>
    <name type="common">Trichoplax reptans</name>
    <dbReference type="NCBI Taxonomy" id="10228"/>
    <lineage>
        <taxon>Eukaryota</taxon>
        <taxon>Metazoa</taxon>
        <taxon>Placozoa</taxon>
        <taxon>Uniplacotomia</taxon>
        <taxon>Trichoplacea</taxon>
        <taxon>Trichoplacidae</taxon>
        <taxon>Trichoplax</taxon>
    </lineage>
</organism>
<dbReference type="InterPro" id="IPR035969">
    <property type="entry name" value="Rab-GAP_TBC_sf"/>
</dbReference>
<dbReference type="EMBL" id="DS985248">
    <property type="protein sequence ID" value="EDV22855.1"/>
    <property type="molecule type" value="Genomic_DNA"/>
</dbReference>
<dbReference type="InterPro" id="IPR000195">
    <property type="entry name" value="Rab-GAP-TBC_dom"/>
</dbReference>
<dbReference type="FunFam" id="1.10.8.270:FF:000007">
    <property type="entry name" value="TBC1 domain family member 10A"/>
    <property type="match status" value="1"/>
</dbReference>
<protein>
    <recommendedName>
        <fullName evidence="3">Rab-GAP TBC domain-containing protein</fullName>
    </recommendedName>
</protein>
<dbReference type="eggNOG" id="KOG2221">
    <property type="taxonomic scope" value="Eukaryota"/>
</dbReference>
<dbReference type="HOGENOM" id="CLU_005350_2_2_1"/>
<feature type="domain" description="Rab-GAP TBC" evidence="3">
    <location>
        <begin position="78"/>
        <end position="261"/>
    </location>
</feature>
<proteinExistence type="predicted"/>
<accession>B3S2V3</accession>
<evidence type="ECO:0000313" key="5">
    <source>
        <dbReference type="Proteomes" id="UP000009022"/>
    </source>
</evidence>
<dbReference type="SMART" id="SM00164">
    <property type="entry name" value="TBC"/>
    <property type="match status" value="1"/>
</dbReference>
<dbReference type="CTD" id="6755933"/>
<dbReference type="FunFam" id="1.10.472.80:FF:000008">
    <property type="entry name" value="TBC1 domain family member 10A"/>
    <property type="match status" value="1"/>
</dbReference>
<feature type="compositionally biased region" description="Basic and acidic residues" evidence="2">
    <location>
        <begin position="9"/>
        <end position="21"/>
    </location>
</feature>
<evidence type="ECO:0000256" key="2">
    <source>
        <dbReference type="SAM" id="MobiDB-lite"/>
    </source>
</evidence>
<dbReference type="Pfam" id="PF00566">
    <property type="entry name" value="RabGAP-TBC"/>
    <property type="match status" value="1"/>
</dbReference>
<dbReference type="PhylomeDB" id="B3S2V3"/>
<keyword evidence="1" id="KW-0343">GTPase activation</keyword>